<comment type="similarity">
    <text evidence="1">Belongs to the transferase hexapeptide repeat family.</text>
</comment>
<dbReference type="EMBL" id="CP020715">
    <property type="protein sequence ID" value="ARJ06115.1"/>
    <property type="molecule type" value="Genomic_DNA"/>
</dbReference>
<evidence type="ECO:0000256" key="3">
    <source>
        <dbReference type="ARBA" id="ARBA00023315"/>
    </source>
</evidence>
<dbReference type="Gene3D" id="2.160.10.10">
    <property type="entry name" value="Hexapeptide repeat proteins"/>
    <property type="match status" value="1"/>
</dbReference>
<keyword evidence="3" id="KW-0012">Acyltransferase</keyword>
<dbReference type="Pfam" id="PF00132">
    <property type="entry name" value="Hexapep"/>
    <property type="match status" value="1"/>
</dbReference>
<dbReference type="CDD" id="cd03354">
    <property type="entry name" value="LbH_SAT"/>
    <property type="match status" value="1"/>
</dbReference>
<dbReference type="InterPro" id="IPR001451">
    <property type="entry name" value="Hexapep"/>
</dbReference>
<evidence type="ECO:0000313" key="5">
    <source>
        <dbReference type="Proteomes" id="UP000192775"/>
    </source>
</evidence>
<dbReference type="AlphaFoldDB" id="A0A1X9LLN6"/>
<dbReference type="Proteomes" id="UP000192775">
    <property type="component" value="Chromosome"/>
</dbReference>
<dbReference type="InterPro" id="IPR011004">
    <property type="entry name" value="Trimer_LpxA-like_sf"/>
</dbReference>
<dbReference type="InterPro" id="IPR045304">
    <property type="entry name" value="LbH_SAT"/>
</dbReference>
<proteinExistence type="inferred from homology"/>
<dbReference type="RefSeq" id="WP_085020253.1">
    <property type="nucleotide sequence ID" value="NZ_BMHD01000001.1"/>
</dbReference>
<dbReference type="GO" id="GO:0016746">
    <property type="term" value="F:acyltransferase activity"/>
    <property type="evidence" value="ECO:0007669"/>
    <property type="project" value="UniProtKB-KW"/>
</dbReference>
<sequence>MRGYGDHGFWETVRDDRRANPRDPKARSVLFWFRVCQLLIGDISRPRAISIPAVIVYRAVTELVLGIELRPKTAVGPGLSIFHGFGLVVNDHAVLGRDVKLRNGVTIGHQYAGGPSPRLGEGVEVGANAAIIGDIDVGAHCIVGANAVLTKSLPPHAVAVGNPARIIRVNETH</sequence>
<keyword evidence="2" id="KW-0808">Transferase</keyword>
<keyword evidence="5" id="KW-1185">Reference proteome</keyword>
<evidence type="ECO:0000313" key="4">
    <source>
        <dbReference type="EMBL" id="ARJ06115.1"/>
    </source>
</evidence>
<gene>
    <name evidence="4" type="ORF">B5808_13445</name>
</gene>
<name>A0A1X9LLN6_9MICO</name>
<evidence type="ECO:0000256" key="1">
    <source>
        <dbReference type="ARBA" id="ARBA00007274"/>
    </source>
</evidence>
<dbReference type="KEGG" id="cphy:B5808_13445"/>
<protein>
    <submittedName>
        <fullName evidence="4">Uncharacterized protein</fullName>
    </submittedName>
</protein>
<accession>A0A1X9LLN6</accession>
<dbReference type="STRING" id="1619308.B5808_13445"/>
<dbReference type="SUPFAM" id="SSF51161">
    <property type="entry name" value="Trimeric LpxA-like enzymes"/>
    <property type="match status" value="1"/>
</dbReference>
<reference evidence="4 5" key="1">
    <citation type="submission" date="2017-04" db="EMBL/GenBank/DDBJ databases">
        <authorList>
            <person name="Afonso C.L."/>
            <person name="Miller P.J."/>
            <person name="Scott M.A."/>
            <person name="Spackman E."/>
            <person name="Goraichik I."/>
            <person name="Dimitrov K.M."/>
            <person name="Suarez D.L."/>
            <person name="Swayne D.E."/>
        </authorList>
    </citation>
    <scope>NUCLEOTIDE SEQUENCE [LARGE SCALE GENOMIC DNA]</scope>
    <source>
        <strain evidence="5">XA(T)</strain>
    </source>
</reference>
<evidence type="ECO:0000256" key="2">
    <source>
        <dbReference type="ARBA" id="ARBA00022679"/>
    </source>
</evidence>
<organism evidence="4 5">
    <name type="scientific">Cnuibacter physcomitrellae</name>
    <dbReference type="NCBI Taxonomy" id="1619308"/>
    <lineage>
        <taxon>Bacteria</taxon>
        <taxon>Bacillati</taxon>
        <taxon>Actinomycetota</taxon>
        <taxon>Actinomycetes</taxon>
        <taxon>Micrococcales</taxon>
        <taxon>Microbacteriaceae</taxon>
        <taxon>Cnuibacter</taxon>
    </lineage>
</organism>
<dbReference type="PANTHER" id="PTHR42811">
    <property type="entry name" value="SERINE ACETYLTRANSFERASE"/>
    <property type="match status" value="1"/>
</dbReference>